<dbReference type="Pfam" id="PF00067">
    <property type="entry name" value="p450"/>
    <property type="match status" value="1"/>
</dbReference>
<accession>A0ABR3JQS2</accession>
<dbReference type="InterPro" id="IPR001128">
    <property type="entry name" value="Cyt_P450"/>
</dbReference>
<dbReference type="InterPro" id="IPR050121">
    <property type="entry name" value="Cytochrome_P450_monoxygenase"/>
</dbReference>
<evidence type="ECO:0000256" key="9">
    <source>
        <dbReference type="ARBA" id="ARBA00023002"/>
    </source>
</evidence>
<comment type="similarity">
    <text evidence="4">Belongs to the cytochrome P450 family.</text>
</comment>
<evidence type="ECO:0000256" key="7">
    <source>
        <dbReference type="ARBA" id="ARBA00022723"/>
    </source>
</evidence>
<comment type="cofactor">
    <cofactor evidence="1">
        <name>heme</name>
        <dbReference type="ChEBI" id="CHEBI:30413"/>
    </cofactor>
</comment>
<keyword evidence="8" id="KW-1133">Transmembrane helix</keyword>
<dbReference type="PANTHER" id="PTHR24305:SF166">
    <property type="entry name" value="CYTOCHROME P450 12A4, MITOCHONDRIAL-RELATED"/>
    <property type="match status" value="1"/>
</dbReference>
<evidence type="ECO:0000256" key="11">
    <source>
        <dbReference type="ARBA" id="ARBA00023033"/>
    </source>
</evidence>
<evidence type="ECO:0000256" key="10">
    <source>
        <dbReference type="ARBA" id="ARBA00023004"/>
    </source>
</evidence>
<reference evidence="14" key="1">
    <citation type="submission" date="2024-06" db="EMBL/GenBank/DDBJ databases">
        <title>Multi-omics analyses provide insights into the biosynthesis of the anticancer antibiotic pleurotin in Hohenbuehelia grisea.</title>
        <authorList>
            <person name="Weaver J.A."/>
            <person name="Alberti F."/>
        </authorList>
    </citation>
    <scope>NUCLEOTIDE SEQUENCE [LARGE SCALE GENOMIC DNA]</scope>
    <source>
        <strain evidence="14">T-177</strain>
    </source>
</reference>
<protein>
    <recommendedName>
        <fullName evidence="15">Cytochrome P450</fullName>
    </recommendedName>
</protein>
<keyword evidence="9" id="KW-0560">Oxidoreductase</keyword>
<organism evidence="13 14">
    <name type="scientific">Hohenbuehelia grisea</name>
    <dbReference type="NCBI Taxonomy" id="104357"/>
    <lineage>
        <taxon>Eukaryota</taxon>
        <taxon>Fungi</taxon>
        <taxon>Dikarya</taxon>
        <taxon>Basidiomycota</taxon>
        <taxon>Agaricomycotina</taxon>
        <taxon>Agaricomycetes</taxon>
        <taxon>Agaricomycetidae</taxon>
        <taxon>Agaricales</taxon>
        <taxon>Pleurotineae</taxon>
        <taxon>Pleurotaceae</taxon>
        <taxon>Hohenbuehelia</taxon>
    </lineage>
</organism>
<gene>
    <name evidence="13" type="ORF">HGRIS_000135</name>
</gene>
<keyword evidence="6" id="KW-0812">Transmembrane</keyword>
<dbReference type="EMBL" id="JASNQZ010000004">
    <property type="protein sequence ID" value="KAL0957954.1"/>
    <property type="molecule type" value="Genomic_DNA"/>
</dbReference>
<name>A0ABR3JQS2_9AGAR</name>
<keyword evidence="11" id="KW-0503">Monooxygenase</keyword>
<proteinExistence type="inferred from homology"/>
<keyword evidence="5" id="KW-0349">Heme</keyword>
<evidence type="ECO:0008006" key="15">
    <source>
        <dbReference type="Google" id="ProtNLM"/>
    </source>
</evidence>
<evidence type="ECO:0000256" key="4">
    <source>
        <dbReference type="ARBA" id="ARBA00010617"/>
    </source>
</evidence>
<evidence type="ECO:0000256" key="8">
    <source>
        <dbReference type="ARBA" id="ARBA00022989"/>
    </source>
</evidence>
<evidence type="ECO:0000256" key="12">
    <source>
        <dbReference type="ARBA" id="ARBA00023136"/>
    </source>
</evidence>
<evidence type="ECO:0000256" key="6">
    <source>
        <dbReference type="ARBA" id="ARBA00022692"/>
    </source>
</evidence>
<evidence type="ECO:0000256" key="1">
    <source>
        <dbReference type="ARBA" id="ARBA00001971"/>
    </source>
</evidence>
<dbReference type="PANTHER" id="PTHR24305">
    <property type="entry name" value="CYTOCHROME P450"/>
    <property type="match status" value="1"/>
</dbReference>
<evidence type="ECO:0000313" key="13">
    <source>
        <dbReference type="EMBL" id="KAL0957954.1"/>
    </source>
</evidence>
<comment type="subcellular location">
    <subcellularLocation>
        <location evidence="2">Membrane</location>
    </subcellularLocation>
</comment>
<dbReference type="Gene3D" id="1.10.630.10">
    <property type="entry name" value="Cytochrome P450"/>
    <property type="match status" value="1"/>
</dbReference>
<dbReference type="Proteomes" id="UP001556367">
    <property type="component" value="Unassembled WGS sequence"/>
</dbReference>
<comment type="pathway">
    <text evidence="3">Secondary metabolite biosynthesis; terpenoid biosynthesis.</text>
</comment>
<evidence type="ECO:0000256" key="5">
    <source>
        <dbReference type="ARBA" id="ARBA00022617"/>
    </source>
</evidence>
<comment type="caution">
    <text evidence="13">The sequence shown here is derived from an EMBL/GenBank/DDBJ whole genome shotgun (WGS) entry which is preliminary data.</text>
</comment>
<keyword evidence="7" id="KW-0479">Metal-binding</keyword>
<evidence type="ECO:0000256" key="3">
    <source>
        <dbReference type="ARBA" id="ARBA00004721"/>
    </source>
</evidence>
<dbReference type="SUPFAM" id="SSF48264">
    <property type="entry name" value="Cytochrome P450"/>
    <property type="match status" value="1"/>
</dbReference>
<keyword evidence="10" id="KW-0408">Iron</keyword>
<keyword evidence="14" id="KW-1185">Reference proteome</keyword>
<evidence type="ECO:0000313" key="14">
    <source>
        <dbReference type="Proteomes" id="UP001556367"/>
    </source>
</evidence>
<evidence type="ECO:0000256" key="2">
    <source>
        <dbReference type="ARBA" id="ARBA00004370"/>
    </source>
</evidence>
<keyword evidence="12" id="KW-0472">Membrane</keyword>
<dbReference type="InterPro" id="IPR036396">
    <property type="entry name" value="Cyt_P450_sf"/>
</dbReference>
<sequence length="338" mass="38883">MVTSTLVKAALAYVFTIGLWRLYKAFLAKKPFDNLRGPKPQSWITGNHLQIFGARGWDFHRDISATYGGAVPVWNILGAKQLYVFDPTALNVVFLRDQDFYERSPLLIGIGYLILGNGLLNSSGETHRRQRKMMTPVFSTAHLRHMVPFFYDVMNRLQATFEKKLRRDGAQEFEMLQWMSRAALELIGRGGLGVSFDPLTEEAEMHTYSKIIKELIPTITPFQAIGYLIFPWGMQFSTPEFRRKVIDFICMFWPRLKKSRDMIDLMYATSTKIYDDKQKAIREGDEAVANQLSRGKDIMGILLKNNHEAAPEDKLPEDEIIAQMSSVFILLCYLFCRI</sequence>